<gene>
    <name evidence="2" type="ORF">SAMN05216418_0204</name>
</gene>
<feature type="transmembrane region" description="Helical" evidence="1">
    <location>
        <begin position="33"/>
        <end position="57"/>
    </location>
</feature>
<feature type="transmembrane region" description="Helical" evidence="1">
    <location>
        <begin position="207"/>
        <end position="224"/>
    </location>
</feature>
<reference evidence="2 3" key="1">
    <citation type="submission" date="2016-09" db="EMBL/GenBank/DDBJ databases">
        <authorList>
            <person name="Capua I."/>
            <person name="De Benedictis P."/>
            <person name="Joannis T."/>
            <person name="Lombin L.H."/>
            <person name="Cattoli G."/>
        </authorList>
    </citation>
    <scope>NUCLEOTIDE SEQUENCE [LARGE SCALE GENOMIC DNA]</scope>
    <source>
        <strain evidence="2 3">NIO-1002</strain>
    </source>
</reference>
<evidence type="ECO:0000256" key="1">
    <source>
        <dbReference type="SAM" id="Phobius"/>
    </source>
</evidence>
<feature type="transmembrane region" description="Helical" evidence="1">
    <location>
        <begin position="169"/>
        <end position="187"/>
    </location>
</feature>
<dbReference type="EMBL" id="FMYG01000013">
    <property type="protein sequence ID" value="SDD07632.1"/>
    <property type="molecule type" value="Genomic_DNA"/>
</dbReference>
<keyword evidence="1" id="KW-1133">Transmembrane helix</keyword>
<feature type="transmembrane region" description="Helical" evidence="1">
    <location>
        <begin position="69"/>
        <end position="87"/>
    </location>
</feature>
<keyword evidence="1" id="KW-0472">Membrane</keyword>
<protein>
    <submittedName>
        <fullName evidence="2">Uncharacterized protein</fullName>
    </submittedName>
</protein>
<accession>A0A1G6RSJ9</accession>
<sequence length="308" mass="33001">MVTVVLIDVALVGLLAVVVGRARAAWRHPRARIAWLGALVGVVALLTQGTVVPLPVLDGLLGGSNVLKLVQNVLTMVSLWLGIQAGTAPVTARVHTLRWRFPVLLGILFAVVFFVAMPVRGPSSFHFIEDAVRTSTGAWLYGVVHMAGIALVAVLLYRSARASLPGVRPFFRVGAVGIALGCLTEIVDLTLTRFWRPNDVVSALFDPLFYLGVVAFVVGILRASRAASSIRRRGESLLRRLGDLARQRGVQRLAVLSPDAPLDSRLHALRVAVEDAAIASSAPLTSAQRALLDDVDAHLTRQDSGVRS</sequence>
<feature type="transmembrane region" description="Helical" evidence="1">
    <location>
        <begin position="99"/>
        <end position="119"/>
    </location>
</feature>
<organism evidence="2 3">
    <name type="scientific">Microbacterium enclense</name>
    <dbReference type="NCBI Taxonomy" id="993073"/>
    <lineage>
        <taxon>Bacteria</taxon>
        <taxon>Bacillati</taxon>
        <taxon>Actinomycetota</taxon>
        <taxon>Actinomycetes</taxon>
        <taxon>Micrococcales</taxon>
        <taxon>Microbacteriaceae</taxon>
        <taxon>Microbacterium</taxon>
    </lineage>
</organism>
<dbReference type="Proteomes" id="UP000183203">
    <property type="component" value="Unassembled WGS sequence"/>
</dbReference>
<feature type="transmembrane region" description="Helical" evidence="1">
    <location>
        <begin position="139"/>
        <end position="157"/>
    </location>
</feature>
<keyword evidence="1" id="KW-0812">Transmembrane</keyword>
<evidence type="ECO:0000313" key="2">
    <source>
        <dbReference type="EMBL" id="SDD07632.1"/>
    </source>
</evidence>
<name>A0A1G6RSJ9_9MICO</name>
<feature type="transmembrane region" description="Helical" evidence="1">
    <location>
        <begin position="6"/>
        <end position="26"/>
    </location>
</feature>
<dbReference type="AlphaFoldDB" id="A0A1G6RSJ9"/>
<dbReference type="STRING" id="993073.AS029_16630"/>
<proteinExistence type="predicted"/>
<evidence type="ECO:0000313" key="3">
    <source>
        <dbReference type="Proteomes" id="UP000183203"/>
    </source>
</evidence>